<evidence type="ECO:0000256" key="4">
    <source>
        <dbReference type="ARBA" id="ARBA00022737"/>
    </source>
</evidence>
<evidence type="ECO:0000256" key="2">
    <source>
        <dbReference type="ARBA" id="ARBA00008665"/>
    </source>
</evidence>
<dbReference type="InterPro" id="IPR001611">
    <property type="entry name" value="Leu-rich_rpt"/>
</dbReference>
<gene>
    <name evidence="8" type="primary">LOC104266015-002</name>
</gene>
<dbReference type="AlphaFoldDB" id="A0A6F9DJ11"/>
<dbReference type="PANTHER" id="PTHR45690">
    <property type="entry name" value="NACHT, LRR AND PYD DOMAINS-CONTAINING PROTEIN 12"/>
    <property type="match status" value="1"/>
</dbReference>
<dbReference type="InterPro" id="IPR027417">
    <property type="entry name" value="P-loop_NTPase"/>
</dbReference>
<keyword evidence="3" id="KW-0963">Cytoplasm</keyword>
<dbReference type="Gene3D" id="3.40.50.300">
    <property type="entry name" value="P-loop containing nucleotide triphosphate hydrolases"/>
    <property type="match status" value="1"/>
</dbReference>
<keyword evidence="6" id="KW-0067">ATP-binding</keyword>
<evidence type="ECO:0000259" key="7">
    <source>
        <dbReference type="Pfam" id="PF05729"/>
    </source>
</evidence>
<evidence type="ECO:0000313" key="8">
    <source>
        <dbReference type="EMBL" id="CAB3263191.1"/>
    </source>
</evidence>
<sequence>MSNSNPETTERNINCENVHFHGPEEHQHNHEHHYNPQFHMTKKIKLDTNIEHNVENQCNNFNLHVQNVYLPGCRNTAEESHVESLTKQAIQKAIEYQKGTIGDDVILHGLETDVENLPVVYPKFEQDDFYRGIDPKQKEVFVPSSHQVTAEDFARKKLVPFADLIKLVNKKKFTALIGPPGCGKTTSSKRLARAVNDLVPIHLRFMEMNYEEKLTLKQLFVDYLFPGLKKADKEMAFQWMVENPEKCVFIMDGFDQATWSLENMKPIGAEYDTPLSIQQLVANLCSKKFFKDSMLIFTSRPHAMISIPSELRPDVTINIHDLSTDDMKKLFYAFAGEDSDDLWDMLNTKAPQLFELCHTPLLLQFIIIAALYSKADDIASVNTITGVFKAVLEHLRHSDHARGQDINLLWEPLGRMAYKGMVRKSVVFKIKDLWDEGLEDVNVQDLVIVIARHLAFNQRLFDGDKILYFMHQMLQEIFAAMYISQYMPEEEFNEIIDEIVAGGHWAMVRRFMCGLLLDKEVCGAKQSTFMSKLLQKFRKCLTDDDRLDVNEIMIDLLECCDAVVIEFVSNLPTDINLNLATMSAIAMHALNHLLVKLERPVESLNLSGCGMDEKCVSRFLGSVKDIKHKMKMLDLSRNDNVGKLAKELSACVDTTDELYLSSCKMTDLTALVEGIGKRKGPIKCLDLSGNEFGNVGINKLAPVVTNIEQMKVSSCDITDLYELSTQLSQGDHMIKLDISHNDLSEKNGMDQLALCIDHIVELDVKHCKISDLELFAKSMNEQNATLECLNMEGCPIESKGVEHLATCIQHIKCLELPRCGISSVQPLTESIAEHRYKMVLLSFRQNPIGNIGLEHLSACLLYIQELNLMSCGITDLRVFTEAMIHLQAMLKSVNLSQNKFGNDGVNQLSRCSWQIGGLIASDCNITDPTSLLNAVAQRKTKMTALDLGMNKFSDIGAEFFTQCLGKIDVLSIYQCEISNAVEQKLKETLTELNLPDSTLKLKISYDVPW</sequence>
<evidence type="ECO:0000256" key="6">
    <source>
        <dbReference type="ARBA" id="ARBA00022840"/>
    </source>
</evidence>
<dbReference type="PANTHER" id="PTHR45690:SF19">
    <property type="entry name" value="NACHT, LRR AND PYD DOMAINS-CONTAINING PROTEIN 3"/>
    <property type="match status" value="1"/>
</dbReference>
<evidence type="ECO:0000256" key="1">
    <source>
        <dbReference type="ARBA" id="ARBA00004496"/>
    </source>
</evidence>
<reference evidence="8" key="1">
    <citation type="submission" date="2020-04" db="EMBL/GenBank/DDBJ databases">
        <authorList>
            <person name="Neveu A P."/>
        </authorList>
    </citation>
    <scope>NUCLEOTIDE SEQUENCE</scope>
    <source>
        <tissue evidence="8">Whole embryo</tissue>
    </source>
</reference>
<dbReference type="EMBL" id="LR787329">
    <property type="protein sequence ID" value="CAB3263191.1"/>
    <property type="molecule type" value="mRNA"/>
</dbReference>
<dbReference type="SUPFAM" id="SSF52047">
    <property type="entry name" value="RNI-like"/>
    <property type="match status" value="2"/>
</dbReference>
<dbReference type="InterPro" id="IPR032675">
    <property type="entry name" value="LRR_dom_sf"/>
</dbReference>
<protein>
    <submittedName>
        <fullName evidence="8">Uncharacterized protein LOC104266015</fullName>
    </submittedName>
</protein>
<accession>A0A6F9DJ11</accession>
<dbReference type="Pfam" id="PF05729">
    <property type="entry name" value="NACHT"/>
    <property type="match status" value="1"/>
</dbReference>
<feature type="domain" description="NACHT" evidence="7">
    <location>
        <begin position="174"/>
        <end position="334"/>
    </location>
</feature>
<name>A0A6F9DJ11_9ASCI</name>
<keyword evidence="4" id="KW-0677">Repeat</keyword>
<dbReference type="SMART" id="SM00368">
    <property type="entry name" value="LRR_RI"/>
    <property type="match status" value="5"/>
</dbReference>
<dbReference type="Gene3D" id="3.80.10.10">
    <property type="entry name" value="Ribonuclease Inhibitor"/>
    <property type="match status" value="2"/>
</dbReference>
<dbReference type="InterPro" id="IPR007111">
    <property type="entry name" value="NACHT_NTPase"/>
</dbReference>
<dbReference type="InterPro" id="IPR050637">
    <property type="entry name" value="NLRP_innate_immun_reg"/>
</dbReference>
<evidence type="ECO:0000256" key="3">
    <source>
        <dbReference type="ARBA" id="ARBA00022490"/>
    </source>
</evidence>
<comment type="subcellular location">
    <subcellularLocation>
        <location evidence="1">Cytoplasm</location>
    </subcellularLocation>
</comment>
<organism evidence="8">
    <name type="scientific">Phallusia mammillata</name>
    <dbReference type="NCBI Taxonomy" id="59560"/>
    <lineage>
        <taxon>Eukaryota</taxon>
        <taxon>Metazoa</taxon>
        <taxon>Chordata</taxon>
        <taxon>Tunicata</taxon>
        <taxon>Ascidiacea</taxon>
        <taxon>Phlebobranchia</taxon>
        <taxon>Ascidiidae</taxon>
        <taxon>Phallusia</taxon>
    </lineage>
</organism>
<dbReference type="SUPFAM" id="SSF52540">
    <property type="entry name" value="P-loop containing nucleoside triphosphate hydrolases"/>
    <property type="match status" value="1"/>
</dbReference>
<proteinExistence type="evidence at transcript level"/>
<comment type="similarity">
    <text evidence="2">Belongs to the NLRP family.</text>
</comment>
<dbReference type="GO" id="GO:0005524">
    <property type="term" value="F:ATP binding"/>
    <property type="evidence" value="ECO:0007669"/>
    <property type="project" value="UniProtKB-KW"/>
</dbReference>
<keyword evidence="5" id="KW-0547">Nucleotide-binding</keyword>
<evidence type="ECO:0000256" key="5">
    <source>
        <dbReference type="ARBA" id="ARBA00022741"/>
    </source>
</evidence>
<dbReference type="GO" id="GO:0005737">
    <property type="term" value="C:cytoplasm"/>
    <property type="evidence" value="ECO:0007669"/>
    <property type="project" value="TreeGrafter"/>
</dbReference>
<dbReference type="Pfam" id="PF13516">
    <property type="entry name" value="LRR_6"/>
    <property type="match status" value="4"/>
</dbReference>